<dbReference type="PANTHER" id="PTHR10511:SF2">
    <property type="entry name" value="GRANULOCYTE COLONY-STIMULATING FACTOR"/>
    <property type="match status" value="1"/>
</dbReference>
<evidence type="ECO:0000256" key="9">
    <source>
        <dbReference type="ARBA" id="ARBA00023180"/>
    </source>
</evidence>
<comment type="similarity">
    <text evidence="2">Belongs to the IL-6 superfamily.</text>
</comment>
<dbReference type="GO" id="GO:0071682">
    <property type="term" value="C:endocytic vesicle lumen"/>
    <property type="evidence" value="ECO:0007669"/>
    <property type="project" value="UniProtKB-ARBA"/>
</dbReference>
<dbReference type="OrthoDB" id="9896489at2759"/>
<dbReference type="Gene3D" id="1.20.1250.10">
    <property type="match status" value="1"/>
</dbReference>
<dbReference type="SMART" id="SM00126">
    <property type="entry name" value="IL6"/>
    <property type="match status" value="1"/>
</dbReference>
<dbReference type="KEGG" id="chx:102185602"/>
<evidence type="ECO:0000256" key="2">
    <source>
        <dbReference type="ARBA" id="ARBA00007432"/>
    </source>
</evidence>
<keyword evidence="7" id="KW-0339">Growth factor</keyword>
<dbReference type="GO" id="GO:0005130">
    <property type="term" value="F:granulocyte colony-stimulating factor receptor binding"/>
    <property type="evidence" value="ECO:0007669"/>
    <property type="project" value="TreeGrafter"/>
</dbReference>
<evidence type="ECO:0000256" key="10">
    <source>
        <dbReference type="ARBA" id="ARBA00024794"/>
    </source>
</evidence>
<dbReference type="InterPro" id="IPR009079">
    <property type="entry name" value="4_helix_cytokine-like_core"/>
</dbReference>
<dbReference type="GO" id="GO:0006955">
    <property type="term" value="P:immune response"/>
    <property type="evidence" value="ECO:0007669"/>
    <property type="project" value="InterPro"/>
</dbReference>
<dbReference type="InterPro" id="IPR040117">
    <property type="entry name" value="GCSF/MGF"/>
</dbReference>
<dbReference type="PRINTS" id="PR00433">
    <property type="entry name" value="IL6GCSFMGF"/>
</dbReference>
<dbReference type="Pfam" id="PF16647">
    <property type="entry name" value="GCSF"/>
    <property type="match status" value="1"/>
</dbReference>
<name>A0A8C2P5Y8_CAPHI</name>
<keyword evidence="9" id="KW-0325">Glycoprotein</keyword>
<evidence type="ECO:0000256" key="1">
    <source>
        <dbReference type="ARBA" id="ARBA00004613"/>
    </source>
</evidence>
<dbReference type="FunFam" id="1.20.1250.10:FF:000021">
    <property type="entry name" value="Granulocyte colony-stimulating factor"/>
    <property type="match status" value="1"/>
</dbReference>
<dbReference type="CTD" id="1440"/>
<dbReference type="GeneID" id="102185602"/>
<organism evidence="12">
    <name type="scientific">Capra hircus</name>
    <name type="common">Goat</name>
    <dbReference type="NCBI Taxonomy" id="9925"/>
    <lineage>
        <taxon>Eukaryota</taxon>
        <taxon>Metazoa</taxon>
        <taxon>Chordata</taxon>
        <taxon>Craniata</taxon>
        <taxon>Vertebrata</taxon>
        <taxon>Euteleostomi</taxon>
        <taxon>Mammalia</taxon>
        <taxon>Eutheria</taxon>
        <taxon>Laurasiatheria</taxon>
        <taxon>Artiodactyla</taxon>
        <taxon>Ruminantia</taxon>
        <taxon>Pecora</taxon>
        <taxon>Bovidae</taxon>
        <taxon>Caprinae</taxon>
        <taxon>Capra</taxon>
    </lineage>
</organism>
<dbReference type="GO" id="GO:0008083">
    <property type="term" value="F:growth factor activity"/>
    <property type="evidence" value="ECO:0007669"/>
    <property type="project" value="UniProtKB-KW"/>
</dbReference>
<feature type="disulfide bond" evidence="11">
    <location>
        <begin position="119"/>
        <end position="129"/>
    </location>
</feature>
<evidence type="ECO:0000256" key="3">
    <source>
        <dbReference type="ARBA" id="ARBA00011245"/>
    </source>
</evidence>
<dbReference type="PANTHER" id="PTHR10511">
    <property type="entry name" value="GRANULOCYTE COLONY-STIMULATING FACTOR"/>
    <property type="match status" value="1"/>
</dbReference>
<protein>
    <recommendedName>
        <fullName evidence="4">Granulocyte colony-stimulating factor</fullName>
    </recommendedName>
</protein>
<keyword evidence="8 11" id="KW-1015">Disulfide bond</keyword>
<dbReference type="SUPFAM" id="SSF47266">
    <property type="entry name" value="4-helical cytokines"/>
    <property type="match status" value="1"/>
</dbReference>
<dbReference type="InterPro" id="IPR030473">
    <property type="entry name" value="IL6/GCSF/MGF_CS"/>
</dbReference>
<dbReference type="Ensembl" id="ENSCHIT00010020708.1">
    <property type="protein sequence ID" value="ENSCHIP00010014718.1"/>
    <property type="gene ID" value="ENSCHIG00010010765.1"/>
</dbReference>
<accession>A0A8C2P5Y8</accession>
<proteinExistence type="inferred from homology"/>
<evidence type="ECO:0000256" key="7">
    <source>
        <dbReference type="ARBA" id="ARBA00023030"/>
    </source>
</evidence>
<comment type="subunit">
    <text evidence="3">Monomer.</text>
</comment>
<dbReference type="PROSITE" id="PS00254">
    <property type="entry name" value="INTERLEUKIN_6"/>
    <property type="match status" value="1"/>
</dbReference>
<keyword evidence="5" id="KW-0202">Cytokine</keyword>
<dbReference type="PIRSF" id="PIRSF001935">
    <property type="entry name" value="IL6_MGF_GCSF"/>
    <property type="match status" value="1"/>
</dbReference>
<dbReference type="GO" id="GO:0045639">
    <property type="term" value="P:positive regulation of myeloid cell differentiation"/>
    <property type="evidence" value="ECO:0007669"/>
    <property type="project" value="InterPro"/>
</dbReference>
<comment type="subcellular location">
    <subcellularLocation>
        <location evidence="1">Secreted</location>
    </subcellularLocation>
</comment>
<dbReference type="InterPro" id="IPR030474">
    <property type="entry name" value="IL-6/GCSF/MGF"/>
</dbReference>
<dbReference type="GO" id="GO:0005615">
    <property type="term" value="C:extracellular space"/>
    <property type="evidence" value="ECO:0007669"/>
    <property type="project" value="UniProtKB-KW"/>
</dbReference>
<reference evidence="12" key="2">
    <citation type="submission" date="2025-08" db="UniProtKB">
        <authorList>
            <consortium name="Ensembl"/>
        </authorList>
    </citation>
    <scope>IDENTIFICATION</scope>
</reference>
<evidence type="ECO:0000256" key="8">
    <source>
        <dbReference type="ARBA" id="ARBA00023157"/>
    </source>
</evidence>
<comment type="function">
    <text evidence="10">Granulocyte/macrophage colony-stimulating factors are cytokines that act in hematopoiesis by controlling the production, differentiation, and function of 2 related white cell populations of the blood, the granulocytes and the monocytes-macrophages. This CSF induces granulocytes.</text>
</comment>
<sequence length="229" mass="24796">MKLMGECLGPGRGELWQRAGVPGLPERSALLLSPCLLPALQLLLWHSALWTVQEATPLGPARSLPQSFLLKCLEQVRKIQADGAELQERLCATHKLCHPEELVLLGHSLGIPQAPLSSCSSQSLQLTSCLDQLHGGLFLYQGLLQALAGISPELAPTLDTLQLDVTDFATNIWLQMEDLGVAPAVQPTQGTMPTFTSAFQRRAGGVLVASQLQRFLGLAYRGLRYLAEP</sequence>
<gene>
    <name evidence="12" type="primary">CSF3</name>
</gene>
<dbReference type="AlphaFoldDB" id="A0A8C2P5Y8"/>
<evidence type="ECO:0000256" key="11">
    <source>
        <dbReference type="PIRSR" id="PIRSR001935-1"/>
    </source>
</evidence>
<dbReference type="RefSeq" id="XP_013827579.1">
    <property type="nucleotide sequence ID" value="XM_013972125.2"/>
</dbReference>
<feature type="disulfide bond" evidence="11">
    <location>
        <begin position="91"/>
        <end position="97"/>
    </location>
</feature>
<evidence type="ECO:0000256" key="5">
    <source>
        <dbReference type="ARBA" id="ARBA00022514"/>
    </source>
</evidence>
<evidence type="ECO:0000313" key="12">
    <source>
        <dbReference type="Ensembl" id="ENSCHIP00010014718.1"/>
    </source>
</evidence>
<evidence type="ECO:0000256" key="4">
    <source>
        <dbReference type="ARBA" id="ARBA00019452"/>
    </source>
</evidence>
<dbReference type="GO" id="GO:0005125">
    <property type="term" value="F:cytokine activity"/>
    <property type="evidence" value="ECO:0007669"/>
    <property type="project" value="UniProtKB-KW"/>
</dbReference>
<evidence type="ECO:0000256" key="6">
    <source>
        <dbReference type="ARBA" id="ARBA00022525"/>
    </source>
</evidence>
<reference evidence="12" key="1">
    <citation type="submission" date="2019-03" db="EMBL/GenBank/DDBJ databases">
        <title>Genome sequencing and reference-guided assembly of Black Bengal Goat (Capra hircus).</title>
        <authorList>
            <person name="Siddiki A.Z."/>
            <person name="Baten A."/>
            <person name="Billah M."/>
            <person name="Alam M.A.U."/>
            <person name="Shawrob K.S.M."/>
            <person name="Saha S."/>
            <person name="Chowdhury M."/>
            <person name="Rahman A.H."/>
            <person name="Stear M."/>
            <person name="Miah G."/>
            <person name="Das G.B."/>
            <person name="Hossain M.M."/>
            <person name="Kumkum M."/>
            <person name="Islam M.S."/>
            <person name="Mollah A.M."/>
            <person name="Ahsan A."/>
            <person name="Tusar F."/>
            <person name="Khan M.K.I."/>
        </authorList>
    </citation>
    <scope>NUCLEOTIDE SEQUENCE [LARGE SCALE GENOMIC DNA]</scope>
</reference>
<keyword evidence="6" id="KW-0964">Secreted</keyword>